<dbReference type="Proteomes" id="UP001201549">
    <property type="component" value="Unassembled WGS sequence"/>
</dbReference>
<sequence length="116" mass="13174">MQYEQLVVWQRSYKLAVAVYRELISLRDFSFKDQISRSALSIPSNIAEGFERYSNKEKARFVSIAKGSCGEFKTQAMIAKDVGYIATEVSDHWQSEAEQISRMLGALIKTLQVSAE</sequence>
<dbReference type="RefSeq" id="WP_238895933.1">
    <property type="nucleotide sequence ID" value="NZ_JAKOGG010000004.1"/>
</dbReference>
<accession>A0ABT2FJN3</accession>
<dbReference type="InterPro" id="IPR036583">
    <property type="entry name" value="23S_rRNA_IVS_sf"/>
</dbReference>
<gene>
    <name evidence="1" type="ORF">L9G74_08845</name>
</gene>
<comment type="caution">
    <text evidence="1">The sequence shown here is derived from an EMBL/GenBank/DDBJ whole genome shotgun (WGS) entry which is preliminary data.</text>
</comment>
<dbReference type="Gene3D" id="1.20.1440.60">
    <property type="entry name" value="23S rRNA-intervening sequence"/>
    <property type="match status" value="1"/>
</dbReference>
<dbReference type="CDD" id="cd16377">
    <property type="entry name" value="23S_rRNA_IVP_like"/>
    <property type="match status" value="1"/>
</dbReference>
<proteinExistence type="predicted"/>
<protein>
    <submittedName>
        <fullName evidence="1">Four helix bundle protein</fullName>
    </submittedName>
</protein>
<dbReference type="SUPFAM" id="SSF158446">
    <property type="entry name" value="IVS-encoded protein-like"/>
    <property type="match status" value="1"/>
</dbReference>
<keyword evidence="2" id="KW-1185">Reference proteome</keyword>
<evidence type="ECO:0000313" key="2">
    <source>
        <dbReference type="Proteomes" id="UP001201549"/>
    </source>
</evidence>
<dbReference type="NCBIfam" id="NF008912">
    <property type="entry name" value="PRK12275.1-6"/>
    <property type="match status" value="1"/>
</dbReference>
<dbReference type="Pfam" id="PF05635">
    <property type="entry name" value="23S_rRNA_IVP"/>
    <property type="match status" value="1"/>
</dbReference>
<reference evidence="2" key="1">
    <citation type="submission" date="2023-07" db="EMBL/GenBank/DDBJ databases">
        <title>Shewanella mangrovi sp. nov., an acetaldehyde- degrading bacterium isolated from mangrove sediment.</title>
        <authorList>
            <person name="Liu Y."/>
        </authorList>
    </citation>
    <scope>NUCLEOTIDE SEQUENCE [LARGE SCALE GENOMIC DNA]</scope>
    <source>
        <strain evidence="2">C32</strain>
    </source>
</reference>
<evidence type="ECO:0000313" key="1">
    <source>
        <dbReference type="EMBL" id="MCS4556544.1"/>
    </source>
</evidence>
<dbReference type="NCBIfam" id="TIGR02436">
    <property type="entry name" value="four helix bundle protein"/>
    <property type="match status" value="1"/>
</dbReference>
<organism evidence="1 2">
    <name type="scientific">Shewanella electrica</name>
    <dbReference type="NCBI Taxonomy" id="515560"/>
    <lineage>
        <taxon>Bacteria</taxon>
        <taxon>Pseudomonadati</taxon>
        <taxon>Pseudomonadota</taxon>
        <taxon>Gammaproteobacteria</taxon>
        <taxon>Alteromonadales</taxon>
        <taxon>Shewanellaceae</taxon>
        <taxon>Shewanella</taxon>
    </lineage>
</organism>
<dbReference type="PANTHER" id="PTHR38471">
    <property type="entry name" value="FOUR HELIX BUNDLE PROTEIN"/>
    <property type="match status" value="1"/>
</dbReference>
<dbReference type="InterPro" id="IPR012657">
    <property type="entry name" value="23S_rRNA-intervening_sequence"/>
</dbReference>
<name>A0ABT2FJN3_9GAMM</name>
<dbReference type="PANTHER" id="PTHR38471:SF2">
    <property type="entry name" value="FOUR HELIX BUNDLE PROTEIN"/>
    <property type="match status" value="1"/>
</dbReference>
<dbReference type="EMBL" id="JAKOGG010000004">
    <property type="protein sequence ID" value="MCS4556544.1"/>
    <property type="molecule type" value="Genomic_DNA"/>
</dbReference>